<feature type="region of interest" description="Disordered" evidence="12">
    <location>
        <begin position="835"/>
        <end position="864"/>
    </location>
</feature>
<organism evidence="16 17">
    <name type="scientific">Maribacter ulvicola</name>
    <dbReference type="NCBI Taxonomy" id="228959"/>
    <lineage>
        <taxon>Bacteria</taxon>
        <taxon>Pseudomonadati</taxon>
        <taxon>Bacteroidota</taxon>
        <taxon>Flavobacteriia</taxon>
        <taxon>Flavobacteriales</taxon>
        <taxon>Flavobacteriaceae</taxon>
        <taxon>Maribacter</taxon>
    </lineage>
</organism>
<evidence type="ECO:0000256" key="6">
    <source>
        <dbReference type="ARBA" id="ARBA00023077"/>
    </source>
</evidence>
<evidence type="ECO:0000259" key="14">
    <source>
        <dbReference type="Pfam" id="PF00593"/>
    </source>
</evidence>
<dbReference type="GO" id="GO:0009279">
    <property type="term" value="C:cell outer membrane"/>
    <property type="evidence" value="ECO:0007669"/>
    <property type="project" value="UniProtKB-SubCell"/>
</dbReference>
<evidence type="ECO:0000256" key="12">
    <source>
        <dbReference type="SAM" id="MobiDB-lite"/>
    </source>
</evidence>
<dbReference type="SUPFAM" id="SSF49464">
    <property type="entry name" value="Carboxypeptidase regulatory domain-like"/>
    <property type="match status" value="1"/>
</dbReference>
<dbReference type="Gene3D" id="2.60.40.1120">
    <property type="entry name" value="Carboxypeptidase-like, regulatory domain"/>
    <property type="match status" value="1"/>
</dbReference>
<dbReference type="InterPro" id="IPR012910">
    <property type="entry name" value="Plug_dom"/>
</dbReference>
<dbReference type="Gene3D" id="2.170.130.10">
    <property type="entry name" value="TonB-dependent receptor, plug domain"/>
    <property type="match status" value="1"/>
</dbReference>
<dbReference type="SUPFAM" id="SSF56935">
    <property type="entry name" value="Porins"/>
    <property type="match status" value="1"/>
</dbReference>
<dbReference type="InterPro" id="IPR023996">
    <property type="entry name" value="TonB-dep_OMP_SusC/RagA"/>
</dbReference>
<dbReference type="STRING" id="228959.SAMN05421797_103124"/>
<dbReference type="RefSeq" id="WP_076548517.1">
    <property type="nucleotide sequence ID" value="NZ_FTMA01000003.1"/>
</dbReference>
<keyword evidence="3 10" id="KW-1134">Transmembrane beta strand</keyword>
<keyword evidence="4 10" id="KW-0812">Transmembrane</keyword>
<keyword evidence="8" id="KW-0675">Receptor</keyword>
<feature type="signal peptide" evidence="13">
    <location>
        <begin position="1"/>
        <end position="22"/>
    </location>
</feature>
<dbReference type="Pfam" id="PF13715">
    <property type="entry name" value="CarbopepD_reg_2"/>
    <property type="match status" value="1"/>
</dbReference>
<name>A0A1N6VGN4_9FLAO</name>
<dbReference type="InterPro" id="IPR008969">
    <property type="entry name" value="CarboxyPept-like_regulatory"/>
</dbReference>
<feature type="chain" id="PRO_5012275186" evidence="13">
    <location>
        <begin position="23"/>
        <end position="1029"/>
    </location>
</feature>
<dbReference type="NCBIfam" id="TIGR04056">
    <property type="entry name" value="OMP_RagA_SusC"/>
    <property type="match status" value="1"/>
</dbReference>
<comment type="similarity">
    <text evidence="10 11">Belongs to the TonB-dependent receptor family.</text>
</comment>
<evidence type="ECO:0000256" key="7">
    <source>
        <dbReference type="ARBA" id="ARBA00023136"/>
    </source>
</evidence>
<dbReference type="PANTHER" id="PTHR30069:SF29">
    <property type="entry name" value="HEMOGLOBIN AND HEMOGLOBIN-HAPTOGLOBIN-BINDING PROTEIN 1-RELATED"/>
    <property type="match status" value="1"/>
</dbReference>
<evidence type="ECO:0000256" key="4">
    <source>
        <dbReference type="ARBA" id="ARBA00022692"/>
    </source>
</evidence>
<gene>
    <name evidence="16" type="ORF">SAMN05421797_103124</name>
</gene>
<evidence type="ECO:0000256" key="10">
    <source>
        <dbReference type="PROSITE-ProRule" id="PRU01360"/>
    </source>
</evidence>
<keyword evidence="2 10" id="KW-0813">Transport</keyword>
<dbReference type="Gene3D" id="2.40.170.20">
    <property type="entry name" value="TonB-dependent receptor, beta-barrel domain"/>
    <property type="match status" value="1"/>
</dbReference>
<evidence type="ECO:0000313" key="17">
    <source>
        <dbReference type="Proteomes" id="UP000186953"/>
    </source>
</evidence>
<keyword evidence="17" id="KW-1185">Reference proteome</keyword>
<evidence type="ECO:0000256" key="11">
    <source>
        <dbReference type="RuleBase" id="RU003357"/>
    </source>
</evidence>
<keyword evidence="9 10" id="KW-0998">Cell outer membrane</keyword>
<comment type="subcellular location">
    <subcellularLocation>
        <location evidence="1 10">Cell outer membrane</location>
        <topology evidence="1 10">Multi-pass membrane protein</topology>
    </subcellularLocation>
</comment>
<dbReference type="NCBIfam" id="TIGR04057">
    <property type="entry name" value="SusC_RagA_signa"/>
    <property type="match status" value="1"/>
</dbReference>
<protein>
    <submittedName>
        <fullName evidence="16">TonB-linked outer membrane protein, SusC/RagA family</fullName>
    </submittedName>
</protein>
<dbReference type="Pfam" id="PF00593">
    <property type="entry name" value="TonB_dep_Rec_b-barrel"/>
    <property type="match status" value="1"/>
</dbReference>
<dbReference type="OrthoDB" id="9768177at2"/>
<feature type="domain" description="TonB-dependent receptor-like beta-barrel" evidence="14">
    <location>
        <begin position="318"/>
        <end position="840"/>
    </location>
</feature>
<dbReference type="InterPro" id="IPR023997">
    <property type="entry name" value="TonB-dep_OMP_SusC/RagA_CS"/>
</dbReference>
<feature type="domain" description="TonB-dependent receptor plug" evidence="15">
    <location>
        <begin position="120"/>
        <end position="246"/>
    </location>
</feature>
<evidence type="ECO:0000256" key="8">
    <source>
        <dbReference type="ARBA" id="ARBA00023170"/>
    </source>
</evidence>
<sequence length="1029" mass="112705">MTKTYHVLSVLLLTLFSLGTYAQSSTVSGTIIAEDGLPLPGATILLKGTSTGASTDFDGNFSIQLTDATNQTLVISYIGYKTEEVILTDMNQVINVTLLEDSNALDEVVLVGSSVTQSRKKLGNAITTVKSVELVKAAPVNITSSLQGKVPGAQITQNSGDPAGGFSIRLRGPSTIKGSSEPLYVVDGVITSNLTTNVTNLNVDAGDASPGQNRMVDINPNDIENVNILNGAAAAAIYGSRASNGVVVITTKKGGIYEDGPEFNFKSTFSVNTIRKKLDLNLIGEEFETVPNSALSGRLWPIFGFDANDNNVLTTYRNLSTDKFETTRYDYQDEIFQTGFGSDNYFSAKGGNEKMGYMASIGYLSNEGIIKNTKFDRFSARVNFNHRVTDWMSYDLGLYYANSKSDEKPDGNVFWSPINSINITNNTFDITQRDTNGNLMAVEDTRVNPLTIIESFDITQDVHHFIPNLHLKIKPLEKLTIDQIIGVDTYNQKGHISIPVYPYENVNPAYYNDGYLGDAEAKVFNWNYDINMAYNTDITDKLNSVTTAGYSFQSSELSFEGTQGRGLDDNNQPTIPLQTQPIDTNLDIYGFFLQETLSYDNKLFLTLAGRIDGATNFDVDERSNFYPKISGSYVLSNEPFFNTESFLNSARLRASYGEAGNLTAISPYERFGSYTSNDYLGSSTLQQNTRLGNEGLTPERTKEFEIGTDLSFFNNRASVLFTYYRQNIEDLIVSRVLAPSLGGSSRTENVGTMRNNGIEIYAKVAPIKTDDLTWNLNFNFSSNRNKVLSTVGGDITIESVTGAPPIVKEGEALGVFYGTYYATDDNGDLLLTGASTDGSPVGVPQQERGNLETGTPMRDADGQPTGDILRKVIGDPNPDYILGVGTDLAYKNFNFSMLWEAVQGFDVFDADKRTRQGVGVGQLAAQELTGDLARGYIAGIYPIEEFRIEDGSFVKLREVSLGYEFPSLFNSSLENVKLSLIGRNLVSFDKFFSYDPETNAGGQSNLLRSVNFGNVPIPMTISLSLSANF</sequence>
<dbReference type="PROSITE" id="PS52016">
    <property type="entry name" value="TONB_DEPENDENT_REC_3"/>
    <property type="match status" value="1"/>
</dbReference>
<evidence type="ECO:0000313" key="16">
    <source>
        <dbReference type="EMBL" id="SIQ77031.1"/>
    </source>
</evidence>
<dbReference type="Pfam" id="PF07715">
    <property type="entry name" value="Plug"/>
    <property type="match status" value="1"/>
</dbReference>
<evidence type="ECO:0000259" key="15">
    <source>
        <dbReference type="Pfam" id="PF07715"/>
    </source>
</evidence>
<evidence type="ECO:0000256" key="3">
    <source>
        <dbReference type="ARBA" id="ARBA00022452"/>
    </source>
</evidence>
<dbReference type="GO" id="GO:0044718">
    <property type="term" value="P:siderophore transmembrane transport"/>
    <property type="evidence" value="ECO:0007669"/>
    <property type="project" value="TreeGrafter"/>
</dbReference>
<keyword evidence="6 11" id="KW-0798">TonB box</keyword>
<dbReference type="InterPro" id="IPR000531">
    <property type="entry name" value="Beta-barrel_TonB"/>
</dbReference>
<evidence type="ECO:0000256" key="13">
    <source>
        <dbReference type="SAM" id="SignalP"/>
    </source>
</evidence>
<proteinExistence type="inferred from homology"/>
<evidence type="ECO:0000256" key="2">
    <source>
        <dbReference type="ARBA" id="ARBA00022448"/>
    </source>
</evidence>
<dbReference type="InterPro" id="IPR039426">
    <property type="entry name" value="TonB-dep_rcpt-like"/>
</dbReference>
<keyword evidence="7 10" id="KW-0472">Membrane</keyword>
<dbReference type="PANTHER" id="PTHR30069">
    <property type="entry name" value="TONB-DEPENDENT OUTER MEMBRANE RECEPTOR"/>
    <property type="match status" value="1"/>
</dbReference>
<evidence type="ECO:0000256" key="9">
    <source>
        <dbReference type="ARBA" id="ARBA00023237"/>
    </source>
</evidence>
<accession>A0A1N6VGN4</accession>
<dbReference type="InterPro" id="IPR037066">
    <property type="entry name" value="Plug_dom_sf"/>
</dbReference>
<dbReference type="AlphaFoldDB" id="A0A1N6VGN4"/>
<dbReference type="InterPro" id="IPR036942">
    <property type="entry name" value="Beta-barrel_TonB_sf"/>
</dbReference>
<dbReference type="GO" id="GO:0015344">
    <property type="term" value="F:siderophore uptake transmembrane transporter activity"/>
    <property type="evidence" value="ECO:0007669"/>
    <property type="project" value="TreeGrafter"/>
</dbReference>
<evidence type="ECO:0000256" key="5">
    <source>
        <dbReference type="ARBA" id="ARBA00022729"/>
    </source>
</evidence>
<reference evidence="17" key="1">
    <citation type="submission" date="2017-01" db="EMBL/GenBank/DDBJ databases">
        <authorList>
            <person name="Varghese N."/>
            <person name="Submissions S."/>
        </authorList>
    </citation>
    <scope>NUCLEOTIDE SEQUENCE [LARGE SCALE GENOMIC DNA]</scope>
    <source>
        <strain evidence="17">DSM 15366</strain>
    </source>
</reference>
<dbReference type="Proteomes" id="UP000186953">
    <property type="component" value="Unassembled WGS sequence"/>
</dbReference>
<dbReference type="EMBL" id="FTMA01000003">
    <property type="protein sequence ID" value="SIQ77031.1"/>
    <property type="molecule type" value="Genomic_DNA"/>
</dbReference>
<keyword evidence="5 13" id="KW-0732">Signal</keyword>
<evidence type="ECO:0000256" key="1">
    <source>
        <dbReference type="ARBA" id="ARBA00004571"/>
    </source>
</evidence>